<dbReference type="AlphaFoldDB" id="A0A812A0A2"/>
<organism evidence="2 3">
    <name type="scientific">Candidatus Argoarchaeum ethanivorans</name>
    <dbReference type="NCBI Taxonomy" id="2608793"/>
    <lineage>
        <taxon>Archaea</taxon>
        <taxon>Methanobacteriati</taxon>
        <taxon>Methanobacteriota</taxon>
        <taxon>Stenosarchaea group</taxon>
        <taxon>Methanomicrobia</taxon>
        <taxon>Methanosarcinales</taxon>
        <taxon>Methanosarcinales incertae sedis</taxon>
        <taxon>GOM Arc I cluster</taxon>
        <taxon>Candidatus Argoarchaeum</taxon>
    </lineage>
</organism>
<sequence length="156" mass="18179">MPEGKKKPALEVWIEDAVEKKRYSGFGKTIVFTDLHTWHSKKIAKTYNQKYLVEDDFKLLNNVLLVPVGPINHHKDFNIRAHIFLCVVGMIFYRYLAWKCKHLRLSITRLVGELDGIRLALVQEKTGRNVMVMVEEMDVKQARLFSLLDLGKYMVS</sequence>
<evidence type="ECO:0000313" key="3">
    <source>
        <dbReference type="Proteomes" id="UP000614580"/>
    </source>
</evidence>
<keyword evidence="1" id="KW-1133">Transmembrane helix</keyword>
<accession>A0A812A0A2</accession>
<name>A0A812A0A2_9EURY</name>
<keyword evidence="1" id="KW-0812">Transmembrane</keyword>
<dbReference type="Proteomes" id="UP000614580">
    <property type="component" value="Unassembled WGS sequence"/>
</dbReference>
<evidence type="ECO:0000256" key="1">
    <source>
        <dbReference type="SAM" id="Phobius"/>
    </source>
</evidence>
<dbReference type="PANTHER" id="PTHR34614:SF2">
    <property type="entry name" value="TRANSPOSASE IS4-LIKE DOMAIN-CONTAINING PROTEIN"/>
    <property type="match status" value="1"/>
</dbReference>
<feature type="transmembrane region" description="Helical" evidence="1">
    <location>
        <begin position="79"/>
        <end position="96"/>
    </location>
</feature>
<proteinExistence type="predicted"/>
<reference evidence="2" key="1">
    <citation type="submission" date="2020-12" db="EMBL/GenBank/DDBJ databases">
        <authorList>
            <person name="Hahn C.J."/>
            <person name="Laso-Perez R."/>
            <person name="Vulcano F."/>
            <person name="Vaziourakis K.-M."/>
            <person name="Stokke R."/>
            <person name="Steen I.H."/>
            <person name="Teske A."/>
            <person name="Boetius A."/>
            <person name="Liebeke M."/>
            <person name="Amann R."/>
            <person name="Knittel K."/>
        </authorList>
    </citation>
    <scope>NUCLEOTIDE SEQUENCE</scope>
    <source>
        <strain evidence="2">Gfbio:c6db26ca-90af-429b-aeed-0e3e8aed0b5e:GoM-Arc1_AMV-AAA_792_C10</strain>
    </source>
</reference>
<evidence type="ECO:0008006" key="4">
    <source>
        <dbReference type="Google" id="ProtNLM"/>
    </source>
</evidence>
<protein>
    <recommendedName>
        <fullName evidence="4">Transposase IS4-like domain-containing protein</fullName>
    </recommendedName>
</protein>
<gene>
    <name evidence="2" type="ORF">DNFNHJIP_00472</name>
</gene>
<keyword evidence="1" id="KW-0472">Membrane</keyword>
<evidence type="ECO:0000313" key="2">
    <source>
        <dbReference type="EMBL" id="CAD7767066.1"/>
    </source>
</evidence>
<comment type="caution">
    <text evidence="2">The sequence shown here is derived from an EMBL/GenBank/DDBJ whole genome shotgun (WGS) entry which is preliminary data.</text>
</comment>
<dbReference type="PANTHER" id="PTHR34614">
    <property type="match status" value="1"/>
</dbReference>
<dbReference type="EMBL" id="CAJHZY010000051">
    <property type="protein sequence ID" value="CAD7767066.1"/>
    <property type="molecule type" value="Genomic_DNA"/>
</dbReference>